<organism evidence="9 10">
    <name type="scientific">Fibroporia radiculosa</name>
    <dbReference type="NCBI Taxonomy" id="599839"/>
    <lineage>
        <taxon>Eukaryota</taxon>
        <taxon>Fungi</taxon>
        <taxon>Dikarya</taxon>
        <taxon>Basidiomycota</taxon>
        <taxon>Agaricomycotina</taxon>
        <taxon>Agaricomycetes</taxon>
        <taxon>Polyporales</taxon>
        <taxon>Fibroporiaceae</taxon>
        <taxon>Fibroporia</taxon>
    </lineage>
</organism>
<dbReference type="PANTHER" id="PTHR12592:SF0">
    <property type="entry name" value="ATP-DEPENDENT (S)-NAD(P)H-HYDRATE DEHYDRATASE"/>
    <property type="match status" value="1"/>
</dbReference>
<feature type="domain" description="YjeF C-terminal" evidence="8">
    <location>
        <begin position="7"/>
        <end position="349"/>
    </location>
</feature>
<evidence type="ECO:0000259" key="8">
    <source>
        <dbReference type="PROSITE" id="PS51383"/>
    </source>
</evidence>
<gene>
    <name evidence="9" type="ORF">FIBRA_09311</name>
</gene>
<evidence type="ECO:0000256" key="6">
    <source>
        <dbReference type="ARBA" id="ARBA00047472"/>
    </source>
</evidence>
<comment type="subcellular location">
    <subcellularLocation>
        <location evidence="7">Cytoplasm</location>
    </subcellularLocation>
</comment>
<dbReference type="GO" id="GO:0047453">
    <property type="term" value="F:ATP-dependent NAD(P)H-hydrate dehydratase activity"/>
    <property type="evidence" value="ECO:0007669"/>
    <property type="project" value="UniProtKB-UniRule"/>
</dbReference>
<comment type="cofactor">
    <cofactor evidence="7">
        <name>Mg(2+)</name>
        <dbReference type="ChEBI" id="CHEBI:18420"/>
    </cofactor>
</comment>
<proteinExistence type="inferred from homology"/>
<name>J7S6A2_9APHY</name>
<dbReference type="STRING" id="599839.J7S6A2"/>
<keyword evidence="7" id="KW-0963">Cytoplasm</keyword>
<dbReference type="PANTHER" id="PTHR12592">
    <property type="entry name" value="ATP-DEPENDENT (S)-NAD(P)H-HYDRATE DEHYDRATASE FAMILY MEMBER"/>
    <property type="match status" value="1"/>
</dbReference>
<feature type="binding site" evidence="7">
    <location>
        <begin position="232"/>
        <end position="241"/>
    </location>
    <ligand>
        <name>ATP</name>
        <dbReference type="ChEBI" id="CHEBI:30616"/>
    </ligand>
</feature>
<dbReference type="PROSITE" id="PS51383">
    <property type="entry name" value="YJEF_C_3"/>
    <property type="match status" value="1"/>
</dbReference>
<comment type="catalytic activity">
    <reaction evidence="6 7">
        <text>(6S)-NADPHX + ATP = ADP + phosphate + NADPH + H(+)</text>
        <dbReference type="Rhea" id="RHEA:32231"/>
        <dbReference type="ChEBI" id="CHEBI:15378"/>
        <dbReference type="ChEBI" id="CHEBI:30616"/>
        <dbReference type="ChEBI" id="CHEBI:43474"/>
        <dbReference type="ChEBI" id="CHEBI:57783"/>
        <dbReference type="ChEBI" id="CHEBI:64076"/>
        <dbReference type="ChEBI" id="CHEBI:456216"/>
        <dbReference type="EC" id="4.2.1.93"/>
    </reaction>
</comment>
<comment type="function">
    <text evidence="7">Catalyzes the dehydration of the S-form of NAD(P)HX at the expense of ATP, which is converted to ADP. Together with NAD(P)HX epimerase, which catalyzes the epimerization of the S- and R-forms, the enzyme allows the repair of both epimers of NAD(P)HX, a damaged form of NAD(P)H that is a result of enzymatic or heat-dependent hydration.</text>
</comment>
<dbReference type="Gene3D" id="3.40.1190.20">
    <property type="match status" value="1"/>
</dbReference>
<sequence>MPVPRKVLEQIKQLIPPLNGTLHKGQSGRVGVLGGALDYTGAPFFASMSALRIGADLSHVICSPTAAGAIKSYSPDLIVHPILREDQSPADLRPALASLLERLHVLVIGPGLGREDYMQAFAQLALSLAKEQDMYVVLDADALWLVGRDPGLVRGYRKAVLTPNVVEFKRLCESVNIDPAAPANERAMRISRALGGITILQKGTEDIIATDTGSALSGTASTEEQLSVDVPGGLKRCGGQGDILSGTVGAVLAWGKCYEGGAYGDNSLPASRIPLLAAVAGSMVTRTASRRAFLKEGRGASTLWFTLDRRAICPLRGCVGYANVRLMDLLAGVVTQDMLGEIGGAFAETFGSEGEKGWGSTGDAGKL</sequence>
<evidence type="ECO:0000256" key="4">
    <source>
        <dbReference type="ARBA" id="ARBA00023027"/>
    </source>
</evidence>
<keyword evidence="1 7" id="KW-0547">Nucleotide-binding</keyword>
<dbReference type="CDD" id="cd01171">
    <property type="entry name" value="YXKO-related"/>
    <property type="match status" value="1"/>
</dbReference>
<keyword evidence="10" id="KW-1185">Reference proteome</keyword>
<evidence type="ECO:0000256" key="3">
    <source>
        <dbReference type="ARBA" id="ARBA00022857"/>
    </source>
</evidence>
<evidence type="ECO:0000313" key="9">
    <source>
        <dbReference type="EMBL" id="CCM06994.1"/>
    </source>
</evidence>
<feature type="binding site" evidence="7">
    <location>
        <begin position="202"/>
        <end position="206"/>
    </location>
    <ligand>
        <name>ATP</name>
        <dbReference type="ChEBI" id="CHEBI:30616"/>
    </ligand>
</feature>
<keyword evidence="3" id="KW-0521">NADP</keyword>
<dbReference type="GO" id="GO:0005524">
    <property type="term" value="F:ATP binding"/>
    <property type="evidence" value="ECO:0007669"/>
    <property type="project" value="UniProtKB-KW"/>
</dbReference>
<dbReference type="InterPro" id="IPR029056">
    <property type="entry name" value="Ribokinase-like"/>
</dbReference>
<comment type="catalytic activity">
    <reaction evidence="7">
        <text>(6S)-NADHX + ATP = ADP + phosphate + NADH + H(+)</text>
        <dbReference type="Rhea" id="RHEA:19017"/>
        <dbReference type="ChEBI" id="CHEBI:15378"/>
        <dbReference type="ChEBI" id="CHEBI:30616"/>
        <dbReference type="ChEBI" id="CHEBI:43474"/>
        <dbReference type="ChEBI" id="CHEBI:57945"/>
        <dbReference type="ChEBI" id="CHEBI:64074"/>
        <dbReference type="ChEBI" id="CHEBI:456216"/>
        <dbReference type="EC" id="4.2.1.93"/>
    </reaction>
</comment>
<keyword evidence="7" id="KW-0597">Phosphoprotein</keyword>
<dbReference type="InterPro" id="IPR000631">
    <property type="entry name" value="CARKD"/>
</dbReference>
<keyword evidence="4 7" id="KW-0520">NAD</keyword>
<dbReference type="NCBIfam" id="TIGR00196">
    <property type="entry name" value="yjeF_cterm"/>
    <property type="match status" value="1"/>
</dbReference>
<dbReference type="RefSeq" id="XP_012177015.1">
    <property type="nucleotide sequence ID" value="XM_012321625.1"/>
</dbReference>
<dbReference type="HAMAP" id="MF_01965">
    <property type="entry name" value="NADHX_dehydratase"/>
    <property type="match status" value="1"/>
</dbReference>
<keyword evidence="5 7" id="KW-0456">Lyase</keyword>
<dbReference type="Proteomes" id="UP000006352">
    <property type="component" value="Unassembled WGS sequence"/>
</dbReference>
<dbReference type="SUPFAM" id="SSF53613">
    <property type="entry name" value="Ribokinase-like"/>
    <property type="match status" value="1"/>
</dbReference>
<protein>
    <recommendedName>
        <fullName evidence="7">ATP-dependent (S)-NAD(P)H-hydrate dehydratase</fullName>
        <ecNumber evidence="7">4.2.1.93</ecNumber>
    </recommendedName>
    <alternativeName>
        <fullName evidence="7">ATP-dependent NAD(P)HX dehydratase</fullName>
    </alternativeName>
</protein>
<dbReference type="FunCoup" id="J7S6A2">
    <property type="interactions" value="17"/>
</dbReference>
<feature type="binding site" evidence="7">
    <location>
        <begin position="164"/>
        <end position="170"/>
    </location>
    <ligand>
        <name>(6S)-NADPHX</name>
        <dbReference type="ChEBI" id="CHEBI:64076"/>
    </ligand>
</feature>
<dbReference type="Pfam" id="PF01256">
    <property type="entry name" value="Carb_kinase"/>
    <property type="match status" value="1"/>
</dbReference>
<comment type="similarity">
    <text evidence="7">Belongs to the NnrD/CARKD family.</text>
</comment>
<dbReference type="HOGENOM" id="CLU_030651_3_0_1"/>
<evidence type="ECO:0000256" key="7">
    <source>
        <dbReference type="HAMAP-Rule" id="MF_03157"/>
    </source>
</evidence>
<evidence type="ECO:0000256" key="5">
    <source>
        <dbReference type="ARBA" id="ARBA00023239"/>
    </source>
</evidence>
<dbReference type="GO" id="GO:0046496">
    <property type="term" value="P:nicotinamide nucleotide metabolic process"/>
    <property type="evidence" value="ECO:0007669"/>
    <property type="project" value="UniProtKB-UniRule"/>
</dbReference>
<dbReference type="AlphaFoldDB" id="J7S6A2"/>
<evidence type="ECO:0000313" key="10">
    <source>
        <dbReference type="Proteomes" id="UP000006352"/>
    </source>
</evidence>
<dbReference type="GO" id="GO:0005737">
    <property type="term" value="C:cytoplasm"/>
    <property type="evidence" value="ECO:0007669"/>
    <property type="project" value="UniProtKB-SubCell"/>
</dbReference>
<dbReference type="GO" id="GO:0110051">
    <property type="term" value="P:metabolite repair"/>
    <property type="evidence" value="ECO:0007669"/>
    <property type="project" value="TreeGrafter"/>
</dbReference>
<keyword evidence="2 7" id="KW-0067">ATP-binding</keyword>
<dbReference type="EMBL" id="HE797600">
    <property type="protein sequence ID" value="CCM06994.1"/>
    <property type="molecule type" value="Genomic_DNA"/>
</dbReference>
<feature type="binding site" evidence="7">
    <location>
        <position position="111"/>
    </location>
    <ligand>
        <name>(6S)-NADPHX</name>
        <dbReference type="ChEBI" id="CHEBI:64076"/>
    </ligand>
</feature>
<dbReference type="EC" id="4.2.1.93" evidence="7"/>
<feature type="binding site" evidence="7">
    <location>
        <position position="242"/>
    </location>
    <ligand>
        <name>(6S)-NADPHX</name>
        <dbReference type="ChEBI" id="CHEBI:64076"/>
    </ligand>
</feature>
<dbReference type="InParanoid" id="J7S6A2"/>
<evidence type="ECO:0000256" key="2">
    <source>
        <dbReference type="ARBA" id="ARBA00022840"/>
    </source>
</evidence>
<dbReference type="OrthoDB" id="8110916at2759"/>
<dbReference type="GeneID" id="24101894"/>
<evidence type="ECO:0000256" key="1">
    <source>
        <dbReference type="ARBA" id="ARBA00022741"/>
    </source>
</evidence>
<reference evidence="9 10" key="1">
    <citation type="journal article" date="2012" name="Appl. Environ. Microbiol.">
        <title>Short-read sequencing for genomic analysis of the brown rot fungus Fibroporia radiculosa.</title>
        <authorList>
            <person name="Tang J.D."/>
            <person name="Perkins A.D."/>
            <person name="Sonstegard T.S."/>
            <person name="Schroeder S.G."/>
            <person name="Burgess S.C."/>
            <person name="Diehl S.V."/>
        </authorList>
    </citation>
    <scope>NUCLEOTIDE SEQUENCE [LARGE SCALE GENOMIC DNA]</scope>
    <source>
        <strain evidence="9 10">TFFH 294</strain>
    </source>
</reference>
<accession>J7S6A2</accession>